<dbReference type="OMA" id="RMITWAA"/>
<evidence type="ECO:0000313" key="2">
    <source>
        <dbReference type="EMBL" id="KIV88505.1"/>
    </source>
</evidence>
<proteinExistence type="predicted"/>
<dbReference type="STRING" id="212818.A0A0D1WI96"/>
<organism evidence="2 3">
    <name type="scientific">Exophiala mesophila</name>
    <name type="common">Black yeast-like fungus</name>
    <dbReference type="NCBI Taxonomy" id="212818"/>
    <lineage>
        <taxon>Eukaryota</taxon>
        <taxon>Fungi</taxon>
        <taxon>Dikarya</taxon>
        <taxon>Ascomycota</taxon>
        <taxon>Pezizomycotina</taxon>
        <taxon>Eurotiomycetes</taxon>
        <taxon>Chaetothyriomycetidae</taxon>
        <taxon>Chaetothyriales</taxon>
        <taxon>Herpotrichiellaceae</taxon>
        <taxon>Exophiala</taxon>
    </lineage>
</organism>
<dbReference type="InterPro" id="IPR021833">
    <property type="entry name" value="DUF3425"/>
</dbReference>
<accession>A0A0D1WI96</accession>
<name>A0A0D1WI96_EXOME</name>
<dbReference type="PANTHER" id="PTHR38116:SF9">
    <property type="entry name" value="BZIP DOMAIN-CONTAINING PROTEIN"/>
    <property type="match status" value="1"/>
</dbReference>
<dbReference type="EMBL" id="KN847525">
    <property type="protein sequence ID" value="KIV88504.1"/>
    <property type="molecule type" value="Genomic_DNA"/>
</dbReference>
<evidence type="ECO:0000256" key="1">
    <source>
        <dbReference type="SAM" id="MobiDB-lite"/>
    </source>
</evidence>
<feature type="compositionally biased region" description="Polar residues" evidence="1">
    <location>
        <begin position="43"/>
        <end position="79"/>
    </location>
</feature>
<keyword evidence="3" id="KW-1185">Reference proteome</keyword>
<dbReference type="RefSeq" id="XP_016220078.1">
    <property type="nucleotide sequence ID" value="XM_016373167.1"/>
</dbReference>
<dbReference type="RefSeq" id="XP_016220079.1">
    <property type="nucleotide sequence ID" value="XM_016373168.1"/>
</dbReference>
<dbReference type="AlphaFoldDB" id="A0A0D1WI96"/>
<dbReference type="GeneID" id="27326031"/>
<reference evidence="2 3" key="1">
    <citation type="submission" date="2015-01" db="EMBL/GenBank/DDBJ databases">
        <title>The Genome Sequence of Exophiala mesophila CBS40295.</title>
        <authorList>
            <consortium name="The Broad Institute Genomics Platform"/>
            <person name="Cuomo C."/>
            <person name="de Hoog S."/>
            <person name="Gorbushina A."/>
            <person name="Stielow B."/>
            <person name="Teixiera M."/>
            <person name="Abouelleil A."/>
            <person name="Chapman S.B."/>
            <person name="Priest M."/>
            <person name="Young S.K."/>
            <person name="Wortman J."/>
            <person name="Nusbaum C."/>
            <person name="Birren B."/>
        </authorList>
    </citation>
    <scope>NUCLEOTIDE SEQUENCE [LARGE SCALE GENOMIC DNA]</scope>
    <source>
        <strain evidence="2 3">CBS 40295</strain>
    </source>
</reference>
<protein>
    <submittedName>
        <fullName evidence="2">Uncharacterized protein</fullName>
    </submittedName>
</protein>
<dbReference type="EMBL" id="KN847525">
    <property type="protein sequence ID" value="KIV88505.1"/>
    <property type="molecule type" value="Genomic_DNA"/>
</dbReference>
<gene>
    <name evidence="2" type="ORF">PV10_08186</name>
</gene>
<dbReference type="VEuPathDB" id="FungiDB:PV10_08186"/>
<feature type="region of interest" description="Disordered" evidence="1">
    <location>
        <begin position="38"/>
        <end position="82"/>
    </location>
</feature>
<dbReference type="HOGENOM" id="CLU_033726_1_0_1"/>
<evidence type="ECO:0000313" key="3">
    <source>
        <dbReference type="Proteomes" id="UP000054302"/>
    </source>
</evidence>
<sequence>MGRLTKPEDDVWFGIEDPKRRKQVQDRLAQRARRKRLAEFKKASSNNDNSPQASSSCDLLSAVSASPENSPQSLEQSPPRSIRGFDVIIPSSNGKTVHGGLSGSAYCALYINGSIMGISCSIPVTELSPKFGPEVPDSLQPTTLQLTIPHPRWMDRFPFPKMRDNMITLMGIIDEEEFFADLFCLDSFEIKPGAPAWDPTSWKMGKDFGKKWGYLFF</sequence>
<dbReference type="PANTHER" id="PTHR38116">
    <property type="entry name" value="CHROMOSOME 7, WHOLE GENOME SHOTGUN SEQUENCE"/>
    <property type="match status" value="1"/>
</dbReference>
<dbReference type="Proteomes" id="UP000054302">
    <property type="component" value="Unassembled WGS sequence"/>
</dbReference>
<dbReference type="Pfam" id="PF11905">
    <property type="entry name" value="DUF3425"/>
    <property type="match status" value="1"/>
</dbReference>